<reference evidence="14 15" key="1">
    <citation type="submission" date="2013-02" db="EMBL/GenBank/DDBJ databases">
        <title>The Genome Sequence of Lactobacillus catenaformis F0143.</title>
        <authorList>
            <consortium name="The Broad Institute Genome Sequencing Platform"/>
            <person name="Earl A."/>
            <person name="Ward D."/>
            <person name="Feldgarden M."/>
            <person name="Gevers D."/>
            <person name="Izard J."/>
            <person name="Blanton J.M."/>
            <person name="Mathney J."/>
            <person name="Dewhirst F.E."/>
            <person name="Young S.K."/>
            <person name="Zeng Q."/>
            <person name="Gargeya S."/>
            <person name="Fitzgerald M."/>
            <person name="Haas B."/>
            <person name="Abouelleil A."/>
            <person name="Alvarado L."/>
            <person name="Arachchi H.M."/>
            <person name="Berlin A."/>
            <person name="Chapman S.B."/>
            <person name="Gearin G."/>
            <person name="Goldberg J."/>
            <person name="Griggs A."/>
            <person name="Gujja S."/>
            <person name="Hansen M."/>
            <person name="Heiman D."/>
            <person name="Howarth C."/>
            <person name="Larimer J."/>
            <person name="Lui A."/>
            <person name="MacDonald P.J.P."/>
            <person name="McCowen C."/>
            <person name="Montmayeur A."/>
            <person name="Murphy C."/>
            <person name="Neiman D."/>
            <person name="Pearson M."/>
            <person name="Priest M."/>
            <person name="Roberts A."/>
            <person name="Saif S."/>
            <person name="Shea T."/>
            <person name="Sisk P."/>
            <person name="Stolte C."/>
            <person name="Sykes S."/>
            <person name="Wortman J."/>
            <person name="Nusbaum C."/>
            <person name="Birren B."/>
        </authorList>
    </citation>
    <scope>NUCLEOTIDE SEQUENCE [LARGE SCALE GENOMIC DNA]</scope>
    <source>
        <strain evidence="14 15">OT 569</strain>
    </source>
</reference>
<comment type="cofactor">
    <cofactor evidence="1 10">
        <name>Mg(2+)</name>
        <dbReference type="ChEBI" id="CHEBI:18420"/>
    </cofactor>
</comment>
<protein>
    <recommendedName>
        <fullName evidence="10">tRNA dimethylallyltransferase</fullName>
        <ecNumber evidence="10">2.5.1.75</ecNumber>
    </recommendedName>
    <alternativeName>
        <fullName evidence="10">Dimethylallyl diphosphate:tRNA dimethylallyltransferase</fullName>
        <shortName evidence="10">DMAPP:tRNA dimethylallyltransferase</shortName>
        <shortName evidence="10">DMATase</shortName>
    </alternativeName>
    <alternativeName>
        <fullName evidence="10">Isopentenyl-diphosphate:tRNA isopentenyltransferase</fullName>
        <shortName evidence="10">IPP transferase</shortName>
        <shortName evidence="10">IPPT</shortName>
        <shortName evidence="10">IPTase</shortName>
    </alternativeName>
</protein>
<dbReference type="PANTHER" id="PTHR11088:SF60">
    <property type="entry name" value="TRNA DIMETHYLALLYLTRANSFERASE"/>
    <property type="match status" value="1"/>
</dbReference>
<dbReference type="PANTHER" id="PTHR11088">
    <property type="entry name" value="TRNA DIMETHYLALLYLTRANSFERASE"/>
    <property type="match status" value="1"/>
</dbReference>
<dbReference type="GO" id="GO:0006400">
    <property type="term" value="P:tRNA modification"/>
    <property type="evidence" value="ECO:0007669"/>
    <property type="project" value="TreeGrafter"/>
</dbReference>
<gene>
    <name evidence="10" type="primary">miaA</name>
    <name evidence="14" type="ORF">HMPREF9943_00467</name>
</gene>
<dbReference type="Gene3D" id="3.40.50.300">
    <property type="entry name" value="P-loop containing nucleotide triphosphate hydrolases"/>
    <property type="match status" value="1"/>
</dbReference>
<accession>M2PP17</accession>
<evidence type="ECO:0000256" key="4">
    <source>
        <dbReference type="ARBA" id="ARBA00022679"/>
    </source>
</evidence>
<evidence type="ECO:0000256" key="11">
    <source>
        <dbReference type="RuleBase" id="RU003783"/>
    </source>
</evidence>
<dbReference type="InterPro" id="IPR039657">
    <property type="entry name" value="Dimethylallyltransferase"/>
</dbReference>
<feature type="binding site" evidence="10">
    <location>
        <begin position="11"/>
        <end position="16"/>
    </location>
    <ligand>
        <name>substrate</name>
    </ligand>
</feature>
<sequence>MKKVIVIVGPTAVGKTKMGVRLAQKYNGEVISGDSMQIYKRMNIGTAKVTKEEMEGIVHHCIDMKEPNETYSVSQFQKTVRDLIDDIISRNKVPIIVGGTGLYIKAVLYDYHFDQSKRFFDKDKYKDYTNHQLYDYLKIIDPISAKTIHINNRRRILRAIEIYETTGIKKSENEEKQSHQMIYDAYLLGLSIHRELLYKRINQRVDQMFLLGLKEEVDYLISRGCTKDLQSMRAIGYKEWFTDDNLETIKEKIKIHSRQYAKRQYTWFNNQMPVKWYMIDEKGFEDSLEDIERDVNEWMEL</sequence>
<evidence type="ECO:0000256" key="7">
    <source>
        <dbReference type="ARBA" id="ARBA00022840"/>
    </source>
</evidence>
<evidence type="ECO:0000256" key="3">
    <source>
        <dbReference type="ARBA" id="ARBA00005842"/>
    </source>
</evidence>
<comment type="catalytic activity">
    <reaction evidence="9 10 11">
        <text>adenosine(37) in tRNA + dimethylallyl diphosphate = N(6)-dimethylallyladenosine(37) in tRNA + diphosphate</text>
        <dbReference type="Rhea" id="RHEA:26482"/>
        <dbReference type="Rhea" id="RHEA-COMP:10162"/>
        <dbReference type="Rhea" id="RHEA-COMP:10375"/>
        <dbReference type="ChEBI" id="CHEBI:33019"/>
        <dbReference type="ChEBI" id="CHEBI:57623"/>
        <dbReference type="ChEBI" id="CHEBI:74411"/>
        <dbReference type="ChEBI" id="CHEBI:74415"/>
        <dbReference type="EC" id="2.5.1.75"/>
    </reaction>
</comment>
<dbReference type="OrthoDB" id="9776390at2"/>
<evidence type="ECO:0000256" key="2">
    <source>
        <dbReference type="ARBA" id="ARBA00003213"/>
    </source>
</evidence>
<dbReference type="InterPro" id="IPR027417">
    <property type="entry name" value="P-loop_NTPase"/>
</dbReference>
<keyword evidence="8 10" id="KW-0460">Magnesium</keyword>
<dbReference type="EMBL" id="AGEJ01000008">
    <property type="protein sequence ID" value="EMD17314.1"/>
    <property type="molecule type" value="Genomic_DNA"/>
</dbReference>
<keyword evidence="5 10" id="KW-0819">tRNA processing</keyword>
<feature type="site" description="Interaction with substrate tRNA" evidence="10">
    <location>
        <position position="100"/>
    </location>
</feature>
<dbReference type="HAMAP" id="MF_00185">
    <property type="entry name" value="IPP_trans"/>
    <property type="match status" value="1"/>
</dbReference>
<dbReference type="GO" id="GO:0005524">
    <property type="term" value="F:ATP binding"/>
    <property type="evidence" value="ECO:0007669"/>
    <property type="project" value="UniProtKB-UniRule"/>
</dbReference>
<organism evidence="14 15">
    <name type="scientific">Eggerthia catenaformis OT 569 = DSM 20559</name>
    <dbReference type="NCBI Taxonomy" id="999415"/>
    <lineage>
        <taxon>Bacteria</taxon>
        <taxon>Bacillati</taxon>
        <taxon>Bacillota</taxon>
        <taxon>Erysipelotrichia</taxon>
        <taxon>Erysipelotrichales</taxon>
        <taxon>Coprobacillaceae</taxon>
        <taxon>Eggerthia</taxon>
    </lineage>
</organism>
<keyword evidence="7 10" id="KW-0067">ATP-binding</keyword>
<comment type="similarity">
    <text evidence="3 10 13">Belongs to the IPP transferase family.</text>
</comment>
<dbReference type="RefSeq" id="WP_004801668.1">
    <property type="nucleotide sequence ID" value="NZ_KB446646.1"/>
</dbReference>
<keyword evidence="6 10" id="KW-0547">Nucleotide-binding</keyword>
<dbReference type="SUPFAM" id="SSF52540">
    <property type="entry name" value="P-loop containing nucleoside triphosphate hydrolases"/>
    <property type="match status" value="2"/>
</dbReference>
<evidence type="ECO:0000256" key="12">
    <source>
        <dbReference type="RuleBase" id="RU003784"/>
    </source>
</evidence>
<keyword evidence="4 10" id="KW-0808">Transferase</keyword>
<evidence type="ECO:0000313" key="14">
    <source>
        <dbReference type="EMBL" id="EMD17314.1"/>
    </source>
</evidence>
<dbReference type="Gene3D" id="1.10.20.140">
    <property type="match status" value="1"/>
</dbReference>
<evidence type="ECO:0000256" key="10">
    <source>
        <dbReference type="HAMAP-Rule" id="MF_00185"/>
    </source>
</evidence>
<evidence type="ECO:0000256" key="8">
    <source>
        <dbReference type="ARBA" id="ARBA00022842"/>
    </source>
</evidence>
<evidence type="ECO:0000256" key="9">
    <source>
        <dbReference type="ARBA" id="ARBA00049563"/>
    </source>
</evidence>
<dbReference type="Pfam" id="PF01715">
    <property type="entry name" value="IPPT"/>
    <property type="match status" value="1"/>
</dbReference>
<evidence type="ECO:0000256" key="5">
    <source>
        <dbReference type="ARBA" id="ARBA00022694"/>
    </source>
</evidence>
<dbReference type="AlphaFoldDB" id="M2PP17"/>
<keyword evidence="15" id="KW-1185">Reference proteome</keyword>
<dbReference type="Proteomes" id="UP000011758">
    <property type="component" value="Unassembled WGS sequence"/>
</dbReference>
<name>M2PP17_9FIRM</name>
<dbReference type="EC" id="2.5.1.75" evidence="10"/>
<feature type="binding site" evidence="10">
    <location>
        <begin position="9"/>
        <end position="16"/>
    </location>
    <ligand>
        <name>ATP</name>
        <dbReference type="ChEBI" id="CHEBI:30616"/>
    </ligand>
</feature>
<dbReference type="STRING" id="999415.HMPREF9943_00467"/>
<dbReference type="NCBIfam" id="TIGR00174">
    <property type="entry name" value="miaA"/>
    <property type="match status" value="1"/>
</dbReference>
<dbReference type="eggNOG" id="COG0324">
    <property type="taxonomic scope" value="Bacteria"/>
</dbReference>
<evidence type="ECO:0000313" key="15">
    <source>
        <dbReference type="Proteomes" id="UP000011758"/>
    </source>
</evidence>
<comment type="function">
    <text evidence="2 10 12">Catalyzes the transfer of a dimethylallyl group onto the adenine at position 37 in tRNAs that read codons beginning with uridine, leading to the formation of N6-(dimethylallyl)adenosine (i(6)A).</text>
</comment>
<feature type="region of interest" description="Interaction with substrate tRNA" evidence="10">
    <location>
        <begin position="34"/>
        <end position="37"/>
    </location>
</feature>
<dbReference type="PATRIC" id="fig|999415.3.peg.462"/>
<comment type="caution">
    <text evidence="14">The sequence shown here is derived from an EMBL/GenBank/DDBJ whole genome shotgun (WGS) entry which is preliminary data.</text>
</comment>
<evidence type="ECO:0000256" key="13">
    <source>
        <dbReference type="RuleBase" id="RU003785"/>
    </source>
</evidence>
<evidence type="ECO:0000256" key="1">
    <source>
        <dbReference type="ARBA" id="ARBA00001946"/>
    </source>
</evidence>
<dbReference type="InterPro" id="IPR018022">
    <property type="entry name" value="IPT"/>
</dbReference>
<evidence type="ECO:0000256" key="6">
    <source>
        <dbReference type="ARBA" id="ARBA00022741"/>
    </source>
</evidence>
<comment type="subunit">
    <text evidence="10">Monomer.</text>
</comment>
<proteinExistence type="inferred from homology"/>
<dbReference type="GO" id="GO:0052381">
    <property type="term" value="F:tRNA dimethylallyltransferase activity"/>
    <property type="evidence" value="ECO:0007669"/>
    <property type="project" value="UniProtKB-UniRule"/>
</dbReference>
<comment type="caution">
    <text evidence="10">Lacks conserved residue(s) required for the propagation of feature annotation.</text>
</comment>
<feature type="site" description="Interaction with substrate tRNA" evidence="10">
    <location>
        <position position="118"/>
    </location>
</feature>